<dbReference type="Proteomes" id="UP000320176">
    <property type="component" value="Unassembled WGS sequence"/>
</dbReference>
<feature type="transmembrane region" description="Helical" evidence="1">
    <location>
        <begin position="95"/>
        <end position="114"/>
    </location>
</feature>
<keyword evidence="1" id="KW-0472">Membrane</keyword>
<dbReference type="Gene3D" id="3.90.70.10">
    <property type="entry name" value="Cysteine proteinases"/>
    <property type="match status" value="1"/>
</dbReference>
<dbReference type="OrthoDB" id="267447at2"/>
<keyword evidence="1" id="KW-1133">Transmembrane helix</keyword>
<proteinExistence type="predicted"/>
<feature type="transmembrane region" description="Helical" evidence="1">
    <location>
        <begin position="5"/>
        <end position="25"/>
    </location>
</feature>
<gene>
    <name evidence="2" type="ORF">Pla52n_08780</name>
</gene>
<organism evidence="2 3">
    <name type="scientific">Stieleria varia</name>
    <dbReference type="NCBI Taxonomy" id="2528005"/>
    <lineage>
        <taxon>Bacteria</taxon>
        <taxon>Pseudomonadati</taxon>
        <taxon>Planctomycetota</taxon>
        <taxon>Planctomycetia</taxon>
        <taxon>Pirellulales</taxon>
        <taxon>Pirellulaceae</taxon>
        <taxon>Stieleria</taxon>
    </lineage>
</organism>
<keyword evidence="1" id="KW-0812">Transmembrane</keyword>
<sequence>MDLIIACIVVATICVLAYWRVPIWIGKPKPLASWIVVVTALSALAFVFLVKDRLFLANGFPFSTAIIATNLTPVLLSIAAAGALKMAGRPFYRRVGLSIILLLFAAVSLAQPIMQPIIRPVQSSEHTIWYRGGVCQQSSTVTCSPAAAVTLMKAHEIDSNEREMIDLCLTDRNGTATLGLWRGICLATKETPHRPVILDAELADLLGQTDRKEVFPCLILVGFPQFAPPDPVYTKQYGWPPGFRHSVVLFGPHPDGGLDIGDPSIGRERWSEQDLSVLWRGEGIRLVNR</sequence>
<accession>A0A5C6BAK5</accession>
<feature type="transmembrane region" description="Helical" evidence="1">
    <location>
        <begin position="31"/>
        <end position="50"/>
    </location>
</feature>
<dbReference type="EMBL" id="SJPN01000001">
    <property type="protein sequence ID" value="TWU08296.1"/>
    <property type="molecule type" value="Genomic_DNA"/>
</dbReference>
<feature type="transmembrane region" description="Helical" evidence="1">
    <location>
        <begin position="62"/>
        <end position="83"/>
    </location>
</feature>
<evidence type="ECO:0000313" key="2">
    <source>
        <dbReference type="EMBL" id="TWU08296.1"/>
    </source>
</evidence>
<evidence type="ECO:0000313" key="3">
    <source>
        <dbReference type="Proteomes" id="UP000320176"/>
    </source>
</evidence>
<comment type="caution">
    <text evidence="2">The sequence shown here is derived from an EMBL/GenBank/DDBJ whole genome shotgun (WGS) entry which is preliminary data.</text>
</comment>
<reference evidence="2 3" key="1">
    <citation type="submission" date="2019-02" db="EMBL/GenBank/DDBJ databases">
        <title>Deep-cultivation of Planctomycetes and their phenomic and genomic characterization uncovers novel biology.</title>
        <authorList>
            <person name="Wiegand S."/>
            <person name="Jogler M."/>
            <person name="Boedeker C."/>
            <person name="Pinto D."/>
            <person name="Vollmers J."/>
            <person name="Rivas-Marin E."/>
            <person name="Kohn T."/>
            <person name="Peeters S.H."/>
            <person name="Heuer A."/>
            <person name="Rast P."/>
            <person name="Oberbeckmann S."/>
            <person name="Bunk B."/>
            <person name="Jeske O."/>
            <person name="Meyerdierks A."/>
            <person name="Storesund J.E."/>
            <person name="Kallscheuer N."/>
            <person name="Luecker S."/>
            <person name="Lage O.M."/>
            <person name="Pohl T."/>
            <person name="Merkel B.J."/>
            <person name="Hornburger P."/>
            <person name="Mueller R.-W."/>
            <person name="Bruemmer F."/>
            <person name="Labrenz M."/>
            <person name="Spormann A.M."/>
            <person name="Op Den Camp H."/>
            <person name="Overmann J."/>
            <person name="Amann R."/>
            <person name="Jetten M.S.M."/>
            <person name="Mascher T."/>
            <person name="Medema M.H."/>
            <person name="Devos D.P."/>
            <person name="Kaster A.-K."/>
            <person name="Ovreas L."/>
            <person name="Rohde M."/>
            <person name="Galperin M.Y."/>
            <person name="Jogler C."/>
        </authorList>
    </citation>
    <scope>NUCLEOTIDE SEQUENCE [LARGE SCALE GENOMIC DNA]</scope>
    <source>
        <strain evidence="2 3">Pla52n</strain>
    </source>
</reference>
<keyword evidence="3" id="KW-1185">Reference proteome</keyword>
<evidence type="ECO:0008006" key="4">
    <source>
        <dbReference type="Google" id="ProtNLM"/>
    </source>
</evidence>
<name>A0A5C6BAK5_9BACT</name>
<dbReference type="AlphaFoldDB" id="A0A5C6BAK5"/>
<evidence type="ECO:0000256" key="1">
    <source>
        <dbReference type="SAM" id="Phobius"/>
    </source>
</evidence>
<protein>
    <recommendedName>
        <fullName evidence="4">Peptidase C39 family protein</fullName>
    </recommendedName>
</protein>
<dbReference type="RefSeq" id="WP_146518364.1">
    <property type="nucleotide sequence ID" value="NZ_CP151726.1"/>
</dbReference>